<dbReference type="Proteomes" id="UP000009192">
    <property type="component" value="Unassembled WGS sequence"/>
</dbReference>
<keyword evidence="4" id="KW-1185">Reference proteome</keyword>
<proteinExistence type="predicted"/>
<keyword evidence="1" id="KW-0812">Transmembrane</keyword>
<evidence type="ECO:0000256" key="1">
    <source>
        <dbReference type="SAM" id="Phobius"/>
    </source>
</evidence>
<reference evidence="3" key="2">
    <citation type="journal article" date="2008" name="Bioinformatics">
        <title>Assembly reconciliation.</title>
        <authorList>
            <person name="Zimin A.V."/>
            <person name="Smith D.R."/>
            <person name="Sutton G."/>
            <person name="Yorke J.A."/>
        </authorList>
    </citation>
    <scope>NUCLEOTIDE SEQUENCE</scope>
    <source>
        <strain evidence="3">TSC#15081-1352.22</strain>
    </source>
</reference>
<sequence>MAEDPLNQRAFAEDVAAAAAAGGDEGFALPPGSGPGSAGFQMPTADEIWKMVESMDGITDDERAELRESIFNPKAASPDDLLKYGQPGHSSKEYIIFFVMLALILLVFALFGFKLYKSLTEKELKKQEKLRSKQQKKSKKSN</sequence>
<feature type="transmembrane region" description="Helical" evidence="1">
    <location>
        <begin position="94"/>
        <end position="116"/>
    </location>
</feature>
<evidence type="ECO:0000313" key="4">
    <source>
        <dbReference type="Proteomes" id="UP000009192"/>
    </source>
</evidence>
<keyword evidence="1" id="KW-0472">Membrane</keyword>
<accession>A0A0Q9X9F2</accession>
<organism evidence="3 4">
    <name type="scientific">Drosophila mojavensis</name>
    <name type="common">Fruit fly</name>
    <dbReference type="NCBI Taxonomy" id="7230"/>
    <lineage>
        <taxon>Eukaryota</taxon>
        <taxon>Metazoa</taxon>
        <taxon>Ecdysozoa</taxon>
        <taxon>Arthropoda</taxon>
        <taxon>Hexapoda</taxon>
        <taxon>Insecta</taxon>
        <taxon>Pterygota</taxon>
        <taxon>Neoptera</taxon>
        <taxon>Endopterygota</taxon>
        <taxon>Diptera</taxon>
        <taxon>Brachycera</taxon>
        <taxon>Muscomorpha</taxon>
        <taxon>Ephydroidea</taxon>
        <taxon>Drosophilidae</taxon>
        <taxon>Drosophila</taxon>
    </lineage>
</organism>
<evidence type="ECO:0000313" key="3">
    <source>
        <dbReference type="EMBL" id="KRG04057.1"/>
    </source>
</evidence>
<dbReference type="AlphaFoldDB" id="A0A0Q9X9F2"/>
<evidence type="ECO:0000313" key="2">
    <source>
        <dbReference type="EMBL" id="KRG04055.1"/>
    </source>
</evidence>
<gene>
    <name evidence="3" type="primary">Dmoj\GI19638</name>
    <name evidence="3" type="ORF">Dmoj_GI19638</name>
</gene>
<dbReference type="EMBL" id="CH933808">
    <property type="protein sequence ID" value="KRG04055.1"/>
    <property type="molecule type" value="Genomic_DNA"/>
</dbReference>
<keyword evidence="1" id="KW-1133">Transmembrane helix</keyword>
<dbReference type="EMBL" id="CH933808">
    <property type="protein sequence ID" value="KRG04057.1"/>
    <property type="molecule type" value="Genomic_DNA"/>
</dbReference>
<dbReference type="InParanoid" id="A0A0Q9X9F2"/>
<dbReference type="OrthoDB" id="8048189at2759"/>
<dbReference type="eggNOG" id="ENOG502TCN3">
    <property type="taxonomic scope" value="Eukaryota"/>
</dbReference>
<reference evidence="3" key="3">
    <citation type="submission" date="2015-11" db="EMBL/GenBank/DDBJ databases">
        <authorList>
            <consortium name="FlyBase"/>
        </authorList>
    </citation>
    <scope>NUCLEOTIDE SEQUENCE</scope>
    <source>
        <strain evidence="3">TSC#15081-1352.22</strain>
    </source>
</reference>
<name>A0A0Q9X9F2_DROMO</name>
<protein>
    <submittedName>
        <fullName evidence="2">Uncharacterized protein, isoform B</fullName>
    </submittedName>
    <submittedName>
        <fullName evidence="3">Uncharacterized protein, isoform D</fullName>
    </submittedName>
</protein>
<reference evidence="3 4" key="1">
    <citation type="journal article" date="2007" name="Nature">
        <title>Evolution of genes and genomes on the Drosophila phylogeny.</title>
        <authorList>
            <consortium name="Drosophila 12 Genomes Consortium"/>
            <person name="Clark A.G."/>
            <person name="Eisen M.B."/>
            <person name="Smith D.R."/>
            <person name="Bergman C.M."/>
            <person name="Oliver B."/>
            <person name="Markow T.A."/>
            <person name="Kaufman T.C."/>
            <person name="Kellis M."/>
            <person name="Gelbart W."/>
            <person name="Iyer V.N."/>
            <person name="Pollard D.A."/>
            <person name="Sackton T.B."/>
            <person name="Larracuente A.M."/>
            <person name="Singh N.D."/>
            <person name="Abad J.P."/>
            <person name="Abt D.N."/>
            <person name="Adryan B."/>
            <person name="Aguade M."/>
            <person name="Akashi H."/>
            <person name="Anderson W.W."/>
            <person name="Aquadro C.F."/>
            <person name="Ardell D.H."/>
            <person name="Arguello R."/>
            <person name="Artieri C.G."/>
            <person name="Barbash D.A."/>
            <person name="Barker D."/>
            <person name="Barsanti P."/>
            <person name="Batterham P."/>
            <person name="Batzoglou S."/>
            <person name="Begun D."/>
            <person name="Bhutkar A."/>
            <person name="Blanco E."/>
            <person name="Bosak S.A."/>
            <person name="Bradley R.K."/>
            <person name="Brand A.D."/>
            <person name="Brent M.R."/>
            <person name="Brooks A.N."/>
            <person name="Brown R.H."/>
            <person name="Butlin R.K."/>
            <person name="Caggese C."/>
            <person name="Calvi B.R."/>
            <person name="Bernardo de Carvalho A."/>
            <person name="Caspi A."/>
            <person name="Castrezana S."/>
            <person name="Celniker S.E."/>
            <person name="Chang J.L."/>
            <person name="Chapple C."/>
            <person name="Chatterji S."/>
            <person name="Chinwalla A."/>
            <person name="Civetta A."/>
            <person name="Clifton S.W."/>
            <person name="Comeron J.M."/>
            <person name="Costello J.C."/>
            <person name="Coyne J.A."/>
            <person name="Daub J."/>
            <person name="David R.G."/>
            <person name="Delcher A.L."/>
            <person name="Delehaunty K."/>
            <person name="Do C.B."/>
            <person name="Ebling H."/>
            <person name="Edwards K."/>
            <person name="Eickbush T."/>
            <person name="Evans J.D."/>
            <person name="Filipski A."/>
            <person name="Findeiss S."/>
            <person name="Freyhult E."/>
            <person name="Fulton L."/>
            <person name="Fulton R."/>
            <person name="Garcia A.C."/>
            <person name="Gardiner A."/>
            <person name="Garfield D.A."/>
            <person name="Garvin B.E."/>
            <person name="Gibson G."/>
            <person name="Gilbert D."/>
            <person name="Gnerre S."/>
            <person name="Godfrey J."/>
            <person name="Good R."/>
            <person name="Gotea V."/>
            <person name="Gravely B."/>
            <person name="Greenberg A.J."/>
            <person name="Griffiths-Jones S."/>
            <person name="Gross S."/>
            <person name="Guigo R."/>
            <person name="Gustafson E.A."/>
            <person name="Haerty W."/>
            <person name="Hahn M.W."/>
            <person name="Halligan D.L."/>
            <person name="Halpern A.L."/>
            <person name="Halter G.M."/>
            <person name="Han M.V."/>
            <person name="Heger A."/>
            <person name="Hillier L."/>
            <person name="Hinrichs A.S."/>
            <person name="Holmes I."/>
            <person name="Hoskins R.A."/>
            <person name="Hubisz M.J."/>
            <person name="Hultmark D."/>
            <person name="Huntley M.A."/>
            <person name="Jaffe D.B."/>
            <person name="Jagadeeshan S."/>
            <person name="Jeck W.R."/>
            <person name="Johnson J."/>
            <person name="Jones C.D."/>
            <person name="Jordan W.C."/>
            <person name="Karpen G.H."/>
            <person name="Kataoka E."/>
            <person name="Keightley P.D."/>
            <person name="Kheradpour P."/>
            <person name="Kirkness E.F."/>
            <person name="Koerich L.B."/>
            <person name="Kristiansen K."/>
            <person name="Kudrna D."/>
            <person name="Kulathinal R.J."/>
            <person name="Kumar S."/>
            <person name="Kwok R."/>
            <person name="Lander E."/>
            <person name="Langley C.H."/>
            <person name="Lapoint R."/>
            <person name="Lazzaro B.P."/>
            <person name="Lee S.J."/>
            <person name="Levesque L."/>
            <person name="Li R."/>
            <person name="Lin C.F."/>
            <person name="Lin M.F."/>
            <person name="Lindblad-Toh K."/>
            <person name="Llopart A."/>
            <person name="Long M."/>
            <person name="Low L."/>
            <person name="Lozovsky E."/>
            <person name="Lu J."/>
            <person name="Luo M."/>
            <person name="Machado C.A."/>
            <person name="Makalowski W."/>
            <person name="Marzo M."/>
            <person name="Matsuda M."/>
            <person name="Matzkin L."/>
            <person name="McAllister B."/>
            <person name="McBride C.S."/>
            <person name="McKernan B."/>
            <person name="McKernan K."/>
            <person name="Mendez-Lago M."/>
            <person name="Minx P."/>
            <person name="Mollenhauer M.U."/>
            <person name="Montooth K."/>
            <person name="Mount S.M."/>
            <person name="Mu X."/>
            <person name="Myers E."/>
            <person name="Negre B."/>
            <person name="Newfeld S."/>
            <person name="Nielsen R."/>
            <person name="Noor M.A."/>
            <person name="O'Grady P."/>
            <person name="Pachter L."/>
            <person name="Papaceit M."/>
            <person name="Parisi M.J."/>
            <person name="Parisi M."/>
            <person name="Parts L."/>
            <person name="Pedersen J.S."/>
            <person name="Pesole G."/>
            <person name="Phillippy A.M."/>
            <person name="Ponting C.P."/>
            <person name="Pop M."/>
            <person name="Porcelli D."/>
            <person name="Powell J.R."/>
            <person name="Prohaska S."/>
            <person name="Pruitt K."/>
            <person name="Puig M."/>
            <person name="Quesneville H."/>
            <person name="Ram K.R."/>
            <person name="Rand D."/>
            <person name="Rasmussen M.D."/>
            <person name="Reed L.K."/>
            <person name="Reenan R."/>
            <person name="Reily A."/>
            <person name="Remington K.A."/>
            <person name="Rieger T.T."/>
            <person name="Ritchie M.G."/>
            <person name="Robin C."/>
            <person name="Rogers Y.H."/>
            <person name="Rohde C."/>
            <person name="Rozas J."/>
            <person name="Rubenfield M.J."/>
            <person name="Ruiz A."/>
            <person name="Russo S."/>
            <person name="Salzberg S.L."/>
            <person name="Sanchez-Gracia A."/>
            <person name="Saranga D.J."/>
            <person name="Sato H."/>
            <person name="Schaeffer S.W."/>
            <person name="Schatz M.C."/>
            <person name="Schlenke T."/>
            <person name="Schwartz R."/>
            <person name="Segarra C."/>
            <person name="Singh R.S."/>
            <person name="Sirot L."/>
            <person name="Sirota M."/>
            <person name="Sisneros N.B."/>
            <person name="Smith C.D."/>
            <person name="Smith T.F."/>
            <person name="Spieth J."/>
            <person name="Stage D.E."/>
            <person name="Stark A."/>
            <person name="Stephan W."/>
            <person name="Strausberg R.L."/>
            <person name="Strempel S."/>
            <person name="Sturgill D."/>
            <person name="Sutton G."/>
            <person name="Sutton G.G."/>
            <person name="Tao W."/>
            <person name="Teichmann S."/>
            <person name="Tobari Y.N."/>
            <person name="Tomimura Y."/>
            <person name="Tsolas J.M."/>
            <person name="Valente V.L."/>
            <person name="Venter E."/>
            <person name="Venter J.C."/>
            <person name="Vicario S."/>
            <person name="Vieira F.G."/>
            <person name="Vilella A.J."/>
            <person name="Villasante A."/>
            <person name="Walenz B."/>
            <person name="Wang J."/>
            <person name="Wasserman M."/>
            <person name="Watts T."/>
            <person name="Wilson D."/>
            <person name="Wilson R.K."/>
            <person name="Wing R.A."/>
            <person name="Wolfner M.F."/>
            <person name="Wong A."/>
            <person name="Wong G.K."/>
            <person name="Wu C.I."/>
            <person name="Wu G."/>
            <person name="Yamamoto D."/>
            <person name="Yang H.P."/>
            <person name="Yang S.P."/>
            <person name="Yorke J.A."/>
            <person name="Yoshida K."/>
            <person name="Zdobnov E."/>
            <person name="Zhang P."/>
            <person name="Zhang Y."/>
            <person name="Zimin A.V."/>
            <person name="Baldwin J."/>
            <person name="Abdouelleil A."/>
            <person name="Abdulkadir J."/>
            <person name="Abebe A."/>
            <person name="Abera B."/>
            <person name="Abreu J."/>
            <person name="Acer S.C."/>
            <person name="Aftuck L."/>
            <person name="Alexander A."/>
            <person name="An P."/>
            <person name="Anderson E."/>
            <person name="Anderson S."/>
            <person name="Arachi H."/>
            <person name="Azer M."/>
            <person name="Bachantsang P."/>
            <person name="Barry A."/>
            <person name="Bayul T."/>
            <person name="Berlin A."/>
            <person name="Bessette D."/>
            <person name="Bloom T."/>
            <person name="Blye J."/>
            <person name="Boguslavskiy L."/>
            <person name="Bonnet C."/>
            <person name="Boukhgalter B."/>
            <person name="Bourzgui I."/>
            <person name="Brown A."/>
            <person name="Cahill P."/>
            <person name="Channer S."/>
            <person name="Cheshatsang Y."/>
            <person name="Chuda L."/>
            <person name="Citroen M."/>
            <person name="Collymore A."/>
            <person name="Cooke P."/>
            <person name="Costello M."/>
            <person name="D'Aco K."/>
            <person name="Daza R."/>
            <person name="De Haan G."/>
            <person name="DeGray S."/>
            <person name="DeMaso C."/>
            <person name="Dhargay N."/>
            <person name="Dooley K."/>
            <person name="Dooley E."/>
            <person name="Doricent M."/>
            <person name="Dorje P."/>
            <person name="Dorjee K."/>
            <person name="Dupes A."/>
            <person name="Elong R."/>
            <person name="Falk J."/>
            <person name="Farina A."/>
            <person name="Faro S."/>
            <person name="Ferguson D."/>
            <person name="Fisher S."/>
            <person name="Foley C.D."/>
            <person name="Franke A."/>
            <person name="Friedrich D."/>
            <person name="Gadbois L."/>
            <person name="Gearin G."/>
            <person name="Gearin C.R."/>
            <person name="Giannoukos G."/>
            <person name="Goode T."/>
            <person name="Graham J."/>
            <person name="Grandbois E."/>
            <person name="Grewal S."/>
            <person name="Gyaltsen K."/>
            <person name="Hafez N."/>
            <person name="Hagos B."/>
            <person name="Hall J."/>
            <person name="Henson C."/>
            <person name="Hollinger A."/>
            <person name="Honan T."/>
            <person name="Huard M.D."/>
            <person name="Hughes L."/>
            <person name="Hurhula B."/>
            <person name="Husby M.E."/>
            <person name="Kamat A."/>
            <person name="Kanga B."/>
            <person name="Kashin S."/>
            <person name="Khazanovich D."/>
            <person name="Kisner P."/>
            <person name="Lance K."/>
            <person name="Lara M."/>
            <person name="Lee W."/>
            <person name="Lennon N."/>
            <person name="Letendre F."/>
            <person name="LeVine R."/>
            <person name="Lipovsky A."/>
            <person name="Liu X."/>
            <person name="Liu J."/>
            <person name="Liu S."/>
            <person name="Lokyitsang T."/>
            <person name="Lokyitsang Y."/>
            <person name="Lubonja R."/>
            <person name="Lui A."/>
            <person name="MacDonald P."/>
            <person name="Magnisalis V."/>
            <person name="Maru K."/>
            <person name="Matthews C."/>
            <person name="McCusker W."/>
            <person name="McDonough S."/>
            <person name="Mehta T."/>
            <person name="Meldrim J."/>
            <person name="Meneus L."/>
            <person name="Mihai O."/>
            <person name="Mihalev A."/>
            <person name="Mihova T."/>
            <person name="Mittelman R."/>
            <person name="Mlenga V."/>
            <person name="Montmayeur A."/>
            <person name="Mulrain L."/>
            <person name="Navidi A."/>
            <person name="Naylor J."/>
            <person name="Negash T."/>
            <person name="Nguyen T."/>
            <person name="Nguyen N."/>
            <person name="Nicol R."/>
            <person name="Norbu C."/>
            <person name="Norbu N."/>
            <person name="Novod N."/>
            <person name="O'Neill B."/>
            <person name="Osman S."/>
            <person name="Markiewicz E."/>
            <person name="Oyono O.L."/>
            <person name="Patti C."/>
            <person name="Phunkhang P."/>
            <person name="Pierre F."/>
            <person name="Priest M."/>
            <person name="Raghuraman S."/>
            <person name="Rege F."/>
            <person name="Reyes R."/>
            <person name="Rise C."/>
            <person name="Rogov P."/>
            <person name="Ross K."/>
            <person name="Ryan E."/>
            <person name="Settipalli S."/>
            <person name="Shea T."/>
            <person name="Sherpa N."/>
            <person name="Shi L."/>
            <person name="Shih D."/>
            <person name="Sparrow T."/>
            <person name="Spaulding J."/>
            <person name="Stalker J."/>
            <person name="Stange-Thomann N."/>
            <person name="Stavropoulos S."/>
            <person name="Stone C."/>
            <person name="Strader C."/>
            <person name="Tesfaye S."/>
            <person name="Thomson T."/>
            <person name="Thoulutsang Y."/>
            <person name="Thoulutsang D."/>
            <person name="Topham K."/>
            <person name="Topping I."/>
            <person name="Tsamla T."/>
            <person name="Vassiliev H."/>
            <person name="Vo A."/>
            <person name="Wangchuk T."/>
            <person name="Wangdi T."/>
            <person name="Weiand M."/>
            <person name="Wilkinson J."/>
            <person name="Wilson A."/>
            <person name="Yadav S."/>
            <person name="Young G."/>
            <person name="Yu Q."/>
            <person name="Zembek L."/>
            <person name="Zhong D."/>
            <person name="Zimmer A."/>
            <person name="Zwirko Z."/>
            <person name="Jaffe D.B."/>
            <person name="Alvarez P."/>
            <person name="Brockman W."/>
            <person name="Butler J."/>
            <person name="Chin C."/>
            <person name="Gnerre S."/>
            <person name="Grabherr M."/>
            <person name="Kleber M."/>
            <person name="Mauceli E."/>
            <person name="MacCallum I."/>
        </authorList>
    </citation>
    <scope>NUCLEOTIDE SEQUENCE [LARGE SCALE GENOMIC DNA]</scope>
    <source>
        <strain evidence="3">TSC#15081-1352.22</strain>
        <strain evidence="4">Tucson 15081-1352.22</strain>
    </source>
</reference>